<gene>
    <name evidence="3" type="ORF">Daesc_008230</name>
</gene>
<comment type="caution">
    <text evidence="3">The sequence shown here is derived from an EMBL/GenBank/DDBJ whole genome shotgun (WGS) entry which is preliminary data.</text>
</comment>
<proteinExistence type="predicted"/>
<evidence type="ECO:0000313" key="3">
    <source>
        <dbReference type="EMBL" id="KAK6949907.1"/>
    </source>
</evidence>
<organism evidence="3 4">
    <name type="scientific">Daldinia eschscholtzii</name>
    <dbReference type="NCBI Taxonomy" id="292717"/>
    <lineage>
        <taxon>Eukaryota</taxon>
        <taxon>Fungi</taxon>
        <taxon>Dikarya</taxon>
        <taxon>Ascomycota</taxon>
        <taxon>Pezizomycotina</taxon>
        <taxon>Sordariomycetes</taxon>
        <taxon>Xylariomycetidae</taxon>
        <taxon>Xylariales</taxon>
        <taxon>Hypoxylaceae</taxon>
        <taxon>Daldinia</taxon>
    </lineage>
</organism>
<reference evidence="3 4" key="1">
    <citation type="journal article" date="2024" name="Front Chem Biol">
        <title>Unveiling the potential of Daldinia eschscholtzii MFLUCC 19-0629 through bioactivity and bioinformatics studies for enhanced sustainable agriculture production.</title>
        <authorList>
            <person name="Brooks S."/>
            <person name="Weaver J.A."/>
            <person name="Klomchit A."/>
            <person name="Alharthi S.A."/>
            <person name="Onlamun T."/>
            <person name="Nurani R."/>
            <person name="Vong T.K."/>
            <person name="Alberti F."/>
            <person name="Greco C."/>
        </authorList>
    </citation>
    <scope>NUCLEOTIDE SEQUENCE [LARGE SCALE GENOMIC DNA]</scope>
    <source>
        <strain evidence="3">MFLUCC 19-0629</strain>
    </source>
</reference>
<protein>
    <recommendedName>
        <fullName evidence="5">Transcription factor domain-containing protein</fullName>
    </recommendedName>
</protein>
<feature type="transmembrane region" description="Helical" evidence="2">
    <location>
        <begin position="422"/>
        <end position="443"/>
    </location>
</feature>
<evidence type="ECO:0000313" key="4">
    <source>
        <dbReference type="Proteomes" id="UP001369815"/>
    </source>
</evidence>
<keyword evidence="2" id="KW-1133">Transmembrane helix</keyword>
<evidence type="ECO:0000256" key="1">
    <source>
        <dbReference type="SAM" id="MobiDB-lite"/>
    </source>
</evidence>
<evidence type="ECO:0000256" key="2">
    <source>
        <dbReference type="SAM" id="Phobius"/>
    </source>
</evidence>
<name>A0AAX6MBZ4_9PEZI</name>
<sequence length="579" mass="63440">MEEAENGVPLERRPACDNCKSRKIKILATEKRQRVLLSSKYDEAVQDVSRQLGDVKEMLQTLLLNRSPGPNSTAASTESTHHTPPPMIDEQVPSLTGANEGYISDPSFLSHAHLVENTLGTTFTAPDFTSPEPINTPSIISPQRVAQLLHEADAGIDALTPDSLAPKSPQPYESQVGDLPLPPIDLVLKILRMSKASKQRFFVDVPTFEEDEFIDLCRSVYFATEPVSIWKWICVNVGLYYIFLGASEPDCESIGTTVETLRFHNRSIKRNAETAMQSLRLCSEPSMESCRALVLLVSARAQVTQAQGVYGGLLDYSIVAGEIQQKLFSASALRAPQQTRIQYAKEFASRLLRIQEAVAADDPIWDKLFFAAGVLLDIKIILPPSSVQSHPLQCSDECVDAARTALSKVVDAGKLMLQKNPFGWSMFLNVILSLVPFAPFIVLAGNAIATSSSADLILLSSVLSVLEPPAADSLTARKVYDACERLNRIATTLVSSSNEASLHLKEYQEHTPNAGLSFNGPADESDIHSRALPGAFDYGFPMARQDWDSVMTGFESELGGYDSRALTNIMEPYIANSSW</sequence>
<dbReference type="AlphaFoldDB" id="A0AAX6MBZ4"/>
<dbReference type="EMBL" id="JBANMG010000008">
    <property type="protein sequence ID" value="KAK6949907.1"/>
    <property type="molecule type" value="Genomic_DNA"/>
</dbReference>
<keyword evidence="4" id="KW-1185">Reference proteome</keyword>
<keyword evidence="2" id="KW-0812">Transmembrane</keyword>
<keyword evidence="2" id="KW-0472">Membrane</keyword>
<dbReference type="Proteomes" id="UP001369815">
    <property type="component" value="Unassembled WGS sequence"/>
</dbReference>
<evidence type="ECO:0008006" key="5">
    <source>
        <dbReference type="Google" id="ProtNLM"/>
    </source>
</evidence>
<feature type="region of interest" description="Disordered" evidence="1">
    <location>
        <begin position="65"/>
        <end position="100"/>
    </location>
</feature>
<accession>A0AAX6MBZ4</accession>